<feature type="chain" id="PRO_5015563805" description="Lipoprotein" evidence="2">
    <location>
        <begin position="20"/>
        <end position="106"/>
    </location>
</feature>
<evidence type="ECO:0000256" key="1">
    <source>
        <dbReference type="SAM" id="MobiDB-lite"/>
    </source>
</evidence>
<sequence>MKKSALYCALMATVFFVSGCEVLPSNSTSVTDTGIDGGPLRDGVASIWVSPDGCQYWVIDDGIEGYMGIRISPVTGLPICEQPEDTRTSMLNKDGSQIAMEPEPQR</sequence>
<comment type="caution">
    <text evidence="3">The sequence shown here is derived from an EMBL/GenBank/DDBJ whole genome shotgun (WGS) entry which is preliminary data.</text>
</comment>
<evidence type="ECO:0000313" key="3">
    <source>
        <dbReference type="EMBL" id="PUB13159.1"/>
    </source>
</evidence>
<evidence type="ECO:0000256" key="2">
    <source>
        <dbReference type="SAM" id="SignalP"/>
    </source>
</evidence>
<proteinExistence type="predicted"/>
<evidence type="ECO:0000313" key="4">
    <source>
        <dbReference type="Proteomes" id="UP000244523"/>
    </source>
</evidence>
<dbReference type="RefSeq" id="WP_108387036.1">
    <property type="nucleotide sequence ID" value="NZ_QBUD01000008.1"/>
</dbReference>
<name>A0A2T6KDN5_9RHOB</name>
<dbReference type="Proteomes" id="UP000244523">
    <property type="component" value="Unassembled WGS sequence"/>
</dbReference>
<dbReference type="EMBL" id="QBUD01000008">
    <property type="protein sequence ID" value="PUB13159.1"/>
    <property type="molecule type" value="Genomic_DNA"/>
</dbReference>
<dbReference type="AlphaFoldDB" id="A0A2T6KDN5"/>
<feature type="region of interest" description="Disordered" evidence="1">
    <location>
        <begin position="86"/>
        <end position="106"/>
    </location>
</feature>
<reference evidence="3 4" key="1">
    <citation type="submission" date="2018-04" db="EMBL/GenBank/DDBJ databases">
        <title>Genomic Encyclopedia of Archaeal and Bacterial Type Strains, Phase II (KMG-II): from individual species to whole genera.</title>
        <authorList>
            <person name="Goeker M."/>
        </authorList>
    </citation>
    <scope>NUCLEOTIDE SEQUENCE [LARGE SCALE GENOMIC DNA]</scope>
    <source>
        <strain evidence="3 4">DSM 29955</strain>
    </source>
</reference>
<accession>A0A2T6KDN5</accession>
<evidence type="ECO:0008006" key="5">
    <source>
        <dbReference type="Google" id="ProtNLM"/>
    </source>
</evidence>
<feature type="signal peptide" evidence="2">
    <location>
        <begin position="1"/>
        <end position="19"/>
    </location>
</feature>
<keyword evidence="2" id="KW-0732">Signal</keyword>
<dbReference type="PROSITE" id="PS51257">
    <property type="entry name" value="PROKAR_LIPOPROTEIN"/>
    <property type="match status" value="1"/>
</dbReference>
<protein>
    <recommendedName>
        <fullName evidence="5">Lipoprotein</fullName>
    </recommendedName>
</protein>
<keyword evidence="4" id="KW-1185">Reference proteome</keyword>
<organism evidence="3 4">
    <name type="scientific">Yoonia sediminilitoris</name>
    <dbReference type="NCBI Taxonomy" id="1286148"/>
    <lineage>
        <taxon>Bacteria</taxon>
        <taxon>Pseudomonadati</taxon>
        <taxon>Pseudomonadota</taxon>
        <taxon>Alphaproteobacteria</taxon>
        <taxon>Rhodobacterales</taxon>
        <taxon>Paracoccaceae</taxon>
        <taxon>Yoonia</taxon>
    </lineage>
</organism>
<dbReference type="OrthoDB" id="9782229at2"/>
<gene>
    <name evidence="3" type="ORF">C8N45_10880</name>
</gene>